<dbReference type="EMBL" id="VSRR010078195">
    <property type="protein sequence ID" value="MPC88570.1"/>
    <property type="molecule type" value="Genomic_DNA"/>
</dbReference>
<gene>
    <name evidence="1" type="ORF">E2C01_083480</name>
</gene>
<reference evidence="1 2" key="1">
    <citation type="submission" date="2019-05" db="EMBL/GenBank/DDBJ databases">
        <title>Another draft genome of Portunus trituberculatus and its Hox gene families provides insights of decapod evolution.</title>
        <authorList>
            <person name="Jeong J.-H."/>
            <person name="Song I."/>
            <person name="Kim S."/>
            <person name="Choi T."/>
            <person name="Kim D."/>
            <person name="Ryu S."/>
            <person name="Kim W."/>
        </authorList>
    </citation>
    <scope>NUCLEOTIDE SEQUENCE [LARGE SCALE GENOMIC DNA]</scope>
    <source>
        <tissue evidence="1">Muscle</tissue>
    </source>
</reference>
<keyword evidence="2" id="KW-1185">Reference proteome</keyword>
<comment type="caution">
    <text evidence="1">The sequence shown here is derived from an EMBL/GenBank/DDBJ whole genome shotgun (WGS) entry which is preliminary data.</text>
</comment>
<sequence>MRVNHSVYIEKIYFIPPSSSSSSSSMVVSCIQLRGRLAELSADIQRFVARCTPEDMELCTTLDTRGLDIGSRFDSFSFSEQLRLLAAVENQNLTETARHARLEFENIPAYVETMTRMTRQGAYCR</sequence>
<dbReference type="OrthoDB" id="8188647at2759"/>
<name>A0A5B7IVA7_PORTR</name>
<dbReference type="Proteomes" id="UP000324222">
    <property type="component" value="Unassembled WGS sequence"/>
</dbReference>
<protein>
    <submittedName>
        <fullName evidence="1">Uncharacterized protein</fullName>
    </submittedName>
</protein>
<proteinExistence type="predicted"/>
<evidence type="ECO:0000313" key="1">
    <source>
        <dbReference type="EMBL" id="MPC88570.1"/>
    </source>
</evidence>
<organism evidence="1 2">
    <name type="scientific">Portunus trituberculatus</name>
    <name type="common">Swimming crab</name>
    <name type="synonym">Neptunus trituberculatus</name>
    <dbReference type="NCBI Taxonomy" id="210409"/>
    <lineage>
        <taxon>Eukaryota</taxon>
        <taxon>Metazoa</taxon>
        <taxon>Ecdysozoa</taxon>
        <taxon>Arthropoda</taxon>
        <taxon>Crustacea</taxon>
        <taxon>Multicrustacea</taxon>
        <taxon>Malacostraca</taxon>
        <taxon>Eumalacostraca</taxon>
        <taxon>Eucarida</taxon>
        <taxon>Decapoda</taxon>
        <taxon>Pleocyemata</taxon>
        <taxon>Brachyura</taxon>
        <taxon>Eubrachyura</taxon>
        <taxon>Portunoidea</taxon>
        <taxon>Portunidae</taxon>
        <taxon>Portuninae</taxon>
        <taxon>Portunus</taxon>
    </lineage>
</organism>
<dbReference type="PROSITE" id="PS51257">
    <property type="entry name" value="PROKAR_LIPOPROTEIN"/>
    <property type="match status" value="1"/>
</dbReference>
<evidence type="ECO:0000313" key="2">
    <source>
        <dbReference type="Proteomes" id="UP000324222"/>
    </source>
</evidence>
<dbReference type="AlphaFoldDB" id="A0A5B7IVA7"/>
<accession>A0A5B7IVA7</accession>